<dbReference type="HOGENOM" id="CLU_601832_0_0_1"/>
<protein>
    <submittedName>
        <fullName evidence="2">Uncharacterized protein</fullName>
    </submittedName>
</protein>
<dbReference type="KEGG" id="cme:CYME_CMM275C"/>
<accession>M1V905</accession>
<evidence type="ECO:0000256" key="1">
    <source>
        <dbReference type="SAM" id="MobiDB-lite"/>
    </source>
</evidence>
<dbReference type="Gramene" id="CMM275CT">
    <property type="protein sequence ID" value="CMM275CT"/>
    <property type="gene ID" value="CMM275C"/>
</dbReference>
<organism evidence="2 3">
    <name type="scientific">Cyanidioschyzon merolae (strain NIES-3377 / 10D)</name>
    <name type="common">Unicellular red alga</name>
    <dbReference type="NCBI Taxonomy" id="280699"/>
    <lineage>
        <taxon>Eukaryota</taxon>
        <taxon>Rhodophyta</taxon>
        <taxon>Bangiophyceae</taxon>
        <taxon>Cyanidiales</taxon>
        <taxon>Cyanidiaceae</taxon>
        <taxon>Cyanidioschyzon</taxon>
    </lineage>
</organism>
<feature type="region of interest" description="Disordered" evidence="1">
    <location>
        <begin position="218"/>
        <end position="248"/>
    </location>
</feature>
<name>M1V905_CYAM1</name>
<sequence>MNSAFIQPSAHLSRTTSSGQLNLLTSQSQTLGTNSGSQSACPASPNLGTGPSYAQWTPGLVTPPLQGPPNRIHAAYYHVYHHSNHLANNIVARLGTPTATALNYWQQPSCPFLSGQERPAVQSDLSFLSGSNCEDENGAGYRLFESVLDQLENTTQQARNASTFWLTSTDAEHPDRMDTFGAEELEELEQQLYQVPLAESEYGGLAAPSDNFLSANRRELSHQERSASAPETIQCSSDIYSSDEEATSSEHDSDICYAQFMPAGGATAAQTLSPLSGSSAVGTLAQQALREHSTDNHLGERHLFIRDSDVAFYIALTSPNISKARYTDIIANMKRRGVIDTGNTDWEKKLVQVRASRPVPKHLARAMSGENAIACAERAVLVASAREKDIEGKSVVTECEKLSACMTVPTEWIVPVDASRRRKSISLDQLLPSLNRKVHQSNNVLLFVLLKKQDA</sequence>
<evidence type="ECO:0000313" key="2">
    <source>
        <dbReference type="EMBL" id="BAM81104.1"/>
    </source>
</evidence>
<dbReference type="OrthoDB" id="10430754at2759"/>
<dbReference type="AlphaFoldDB" id="M1V905"/>
<reference evidence="2 3" key="1">
    <citation type="journal article" date="2004" name="Nature">
        <title>Genome sequence of the ultrasmall unicellular red alga Cyanidioschyzon merolae 10D.</title>
        <authorList>
            <person name="Matsuzaki M."/>
            <person name="Misumi O."/>
            <person name="Shin-i T."/>
            <person name="Maruyama S."/>
            <person name="Takahara M."/>
            <person name="Miyagishima S."/>
            <person name="Mori T."/>
            <person name="Nishida K."/>
            <person name="Yagisawa F."/>
            <person name="Nishida K."/>
            <person name="Yoshida Y."/>
            <person name="Nishimura Y."/>
            <person name="Nakao S."/>
            <person name="Kobayashi T."/>
            <person name="Momoyama Y."/>
            <person name="Higashiyama T."/>
            <person name="Minoda A."/>
            <person name="Sano M."/>
            <person name="Nomoto H."/>
            <person name="Oishi K."/>
            <person name="Hayashi H."/>
            <person name="Ohta F."/>
            <person name="Nishizaka S."/>
            <person name="Haga S."/>
            <person name="Miura S."/>
            <person name="Morishita T."/>
            <person name="Kabeya Y."/>
            <person name="Terasawa K."/>
            <person name="Suzuki Y."/>
            <person name="Ishii Y."/>
            <person name="Asakawa S."/>
            <person name="Takano H."/>
            <person name="Ohta N."/>
            <person name="Kuroiwa H."/>
            <person name="Tanaka K."/>
            <person name="Shimizu N."/>
            <person name="Sugano S."/>
            <person name="Sato N."/>
            <person name="Nozaki H."/>
            <person name="Ogasawara N."/>
            <person name="Kohara Y."/>
            <person name="Kuroiwa T."/>
        </authorList>
    </citation>
    <scope>NUCLEOTIDE SEQUENCE [LARGE SCALE GENOMIC DNA]</scope>
    <source>
        <strain evidence="2 3">10D</strain>
    </source>
</reference>
<evidence type="ECO:0000313" key="3">
    <source>
        <dbReference type="Proteomes" id="UP000007014"/>
    </source>
</evidence>
<reference evidence="2 3" key="2">
    <citation type="journal article" date="2007" name="BMC Biol.">
        <title>A 100%-complete sequence reveals unusually simple genomic features in the hot-spring red alga Cyanidioschyzon merolae.</title>
        <authorList>
            <person name="Nozaki H."/>
            <person name="Takano H."/>
            <person name="Misumi O."/>
            <person name="Terasawa K."/>
            <person name="Matsuzaki M."/>
            <person name="Maruyama S."/>
            <person name="Nishida K."/>
            <person name="Yagisawa F."/>
            <person name="Yoshida Y."/>
            <person name="Fujiwara T."/>
            <person name="Takio S."/>
            <person name="Tamura K."/>
            <person name="Chung S.J."/>
            <person name="Nakamura S."/>
            <person name="Kuroiwa H."/>
            <person name="Tanaka K."/>
            <person name="Sato N."/>
            <person name="Kuroiwa T."/>
        </authorList>
    </citation>
    <scope>NUCLEOTIDE SEQUENCE [LARGE SCALE GENOMIC DNA]</scope>
    <source>
        <strain evidence="2 3">10D</strain>
    </source>
</reference>
<feature type="compositionally biased region" description="Polar residues" evidence="1">
    <location>
        <begin position="229"/>
        <end position="240"/>
    </location>
</feature>
<dbReference type="Proteomes" id="UP000007014">
    <property type="component" value="Chromosome 13"/>
</dbReference>
<proteinExistence type="predicted"/>
<gene>
    <name evidence="2" type="ORF">CYME_CMM275C</name>
</gene>
<dbReference type="RefSeq" id="XP_005537140.1">
    <property type="nucleotide sequence ID" value="XM_005537083.1"/>
</dbReference>
<dbReference type="GeneID" id="16994863"/>
<keyword evidence="3" id="KW-1185">Reference proteome</keyword>
<dbReference type="EMBL" id="AP006495">
    <property type="protein sequence ID" value="BAM81104.1"/>
    <property type="molecule type" value="Genomic_DNA"/>
</dbReference>